<protein>
    <submittedName>
        <fullName evidence="2">Uncharacterized protein</fullName>
    </submittedName>
</protein>
<evidence type="ECO:0000313" key="2">
    <source>
        <dbReference type="EMBL" id="CAD8128441.1"/>
    </source>
</evidence>
<evidence type="ECO:0000313" key="3">
    <source>
        <dbReference type="Proteomes" id="UP000692954"/>
    </source>
</evidence>
<accession>A0A8S1RIU8</accession>
<dbReference type="EMBL" id="CAJJDN010000189">
    <property type="protein sequence ID" value="CAD8128439.1"/>
    <property type="molecule type" value="Genomic_DNA"/>
</dbReference>
<keyword evidence="3" id="KW-1185">Reference proteome</keyword>
<comment type="caution">
    <text evidence="2">The sequence shown here is derived from an EMBL/GenBank/DDBJ whole genome shotgun (WGS) entry which is preliminary data.</text>
</comment>
<gene>
    <name evidence="1" type="ORF">PSON_ATCC_30995.1.T1890016</name>
    <name evidence="2" type="ORF">PSON_ATCC_30995.1.T1890018</name>
</gene>
<sequence>MITMEKFEVVKRIKQNLKREVQQNYNFYAFHSYQILQLIRLILKIVNILILKEHRNGYIKIMLQFNLSTERITYIQFIHDLEQKIKELL</sequence>
<dbReference type="EMBL" id="CAJJDN010000189">
    <property type="protein sequence ID" value="CAD8128441.1"/>
    <property type="molecule type" value="Genomic_DNA"/>
</dbReference>
<organism evidence="2 3">
    <name type="scientific">Paramecium sonneborni</name>
    <dbReference type="NCBI Taxonomy" id="65129"/>
    <lineage>
        <taxon>Eukaryota</taxon>
        <taxon>Sar</taxon>
        <taxon>Alveolata</taxon>
        <taxon>Ciliophora</taxon>
        <taxon>Intramacronucleata</taxon>
        <taxon>Oligohymenophorea</taxon>
        <taxon>Peniculida</taxon>
        <taxon>Parameciidae</taxon>
        <taxon>Paramecium</taxon>
    </lineage>
</organism>
<name>A0A8S1RIU8_9CILI</name>
<evidence type="ECO:0000313" key="1">
    <source>
        <dbReference type="EMBL" id="CAD8128439.1"/>
    </source>
</evidence>
<reference evidence="2" key="1">
    <citation type="submission" date="2021-01" db="EMBL/GenBank/DDBJ databases">
        <authorList>
            <consortium name="Genoscope - CEA"/>
            <person name="William W."/>
        </authorList>
    </citation>
    <scope>NUCLEOTIDE SEQUENCE</scope>
</reference>
<proteinExistence type="predicted"/>
<dbReference type="AlphaFoldDB" id="A0A8S1RIU8"/>
<dbReference type="Proteomes" id="UP000692954">
    <property type="component" value="Unassembled WGS sequence"/>
</dbReference>